<keyword evidence="1" id="KW-0596">Phosphopantetheine</keyword>
<dbReference type="InterPro" id="IPR036736">
    <property type="entry name" value="ACP-like_sf"/>
</dbReference>
<protein>
    <submittedName>
        <fullName evidence="5">Acetyl-CoA synthetase-like protein</fullName>
    </submittedName>
</protein>
<keyword evidence="2" id="KW-0597">Phosphoprotein</keyword>
<dbReference type="Pfam" id="PF10521">
    <property type="entry name" value="Tti2"/>
    <property type="match status" value="1"/>
</dbReference>
<dbReference type="Proteomes" id="UP000310685">
    <property type="component" value="Unassembled WGS sequence"/>
</dbReference>
<dbReference type="InterPro" id="IPR020806">
    <property type="entry name" value="PKS_PP-bd"/>
</dbReference>
<dbReference type="PANTHER" id="PTHR43439">
    <property type="entry name" value="PHENYLACETATE-COENZYME A LIGASE"/>
    <property type="match status" value="1"/>
</dbReference>
<accession>A0A4T0M1A1</accession>
<evidence type="ECO:0000313" key="5">
    <source>
        <dbReference type="EMBL" id="TIB76264.1"/>
    </source>
</evidence>
<gene>
    <name evidence="6" type="ORF">E3Q17_03576</name>
    <name evidence="5" type="ORF">E3Q22_03638</name>
</gene>
<dbReference type="Pfam" id="PF07993">
    <property type="entry name" value="NAD_binding_4"/>
    <property type="match status" value="1"/>
</dbReference>
<name>A0A4T0M1A1_9BASI</name>
<dbReference type="InterPro" id="IPR036291">
    <property type="entry name" value="NAD(P)-bd_dom_sf"/>
</dbReference>
<dbReference type="EMBL" id="SPRH01000054">
    <property type="protein sequence ID" value="TIB96970.1"/>
    <property type="molecule type" value="Genomic_DNA"/>
</dbReference>
<evidence type="ECO:0000256" key="3">
    <source>
        <dbReference type="ARBA" id="ARBA00034736"/>
    </source>
</evidence>
<dbReference type="InterPro" id="IPR018870">
    <property type="entry name" value="Tti2"/>
</dbReference>
<dbReference type="Gene3D" id="1.10.1200.10">
    <property type="entry name" value="ACP-like"/>
    <property type="match status" value="1"/>
</dbReference>
<dbReference type="SMART" id="SM00823">
    <property type="entry name" value="PKS_PP"/>
    <property type="match status" value="1"/>
</dbReference>
<dbReference type="GO" id="GO:0110078">
    <property type="term" value="C:TTT Hsp90 cochaperone complex"/>
    <property type="evidence" value="ECO:0007669"/>
    <property type="project" value="InterPro"/>
</dbReference>
<dbReference type="Proteomes" id="UP000307169">
    <property type="component" value="Unassembled WGS sequence"/>
</dbReference>
<proteinExistence type="inferred from homology"/>
<dbReference type="Pfam" id="PF00501">
    <property type="entry name" value="AMP-binding"/>
    <property type="match status" value="1"/>
</dbReference>
<dbReference type="InterPro" id="IPR016024">
    <property type="entry name" value="ARM-type_fold"/>
</dbReference>
<dbReference type="Gene3D" id="3.40.50.12780">
    <property type="entry name" value="N-terminal domain of ligase-like"/>
    <property type="match status" value="1"/>
</dbReference>
<dbReference type="Pfam" id="PF23562">
    <property type="entry name" value="AMP-binding_C_3"/>
    <property type="match status" value="1"/>
</dbReference>
<dbReference type="InterPro" id="IPR051414">
    <property type="entry name" value="Adenylate-forming_Reductase"/>
</dbReference>
<evidence type="ECO:0000313" key="7">
    <source>
        <dbReference type="Proteomes" id="UP000307169"/>
    </source>
</evidence>
<dbReference type="GO" id="GO:0031177">
    <property type="term" value="F:phosphopantetheine binding"/>
    <property type="evidence" value="ECO:0007669"/>
    <property type="project" value="InterPro"/>
</dbReference>
<reference evidence="7 8" key="1">
    <citation type="submission" date="2019-03" db="EMBL/GenBank/DDBJ databases">
        <title>Sequencing 25 genomes of Wallemia mellicola.</title>
        <authorList>
            <person name="Gostincar C."/>
        </authorList>
    </citation>
    <scope>NUCLEOTIDE SEQUENCE [LARGE SCALE GENOMIC DNA]</scope>
    <source>
        <strain evidence="6 7">EXF-1262</strain>
        <strain evidence="5 8">EXF-6152</strain>
    </source>
</reference>
<comment type="similarity">
    <text evidence="3">Belongs to the TTI2 family.</text>
</comment>
<dbReference type="SUPFAM" id="SSF48371">
    <property type="entry name" value="ARM repeat"/>
    <property type="match status" value="1"/>
</dbReference>
<dbReference type="EMBL" id="SPRC01000049">
    <property type="protein sequence ID" value="TIB76264.1"/>
    <property type="molecule type" value="Genomic_DNA"/>
</dbReference>
<evidence type="ECO:0000313" key="8">
    <source>
        <dbReference type="Proteomes" id="UP000310685"/>
    </source>
</evidence>
<dbReference type="SUPFAM" id="SSF51735">
    <property type="entry name" value="NAD(P)-binding Rossmann-fold domains"/>
    <property type="match status" value="1"/>
</dbReference>
<evidence type="ECO:0000256" key="2">
    <source>
        <dbReference type="ARBA" id="ARBA00022553"/>
    </source>
</evidence>
<dbReference type="InterPro" id="IPR013120">
    <property type="entry name" value="FAR_NAD-bd"/>
</dbReference>
<dbReference type="PANTHER" id="PTHR43439:SF2">
    <property type="entry name" value="ENZYME, PUTATIVE (JCVI)-RELATED"/>
    <property type="match status" value="1"/>
</dbReference>
<feature type="domain" description="Polyketide synthase-like phosphopantetheine-binding" evidence="4">
    <location>
        <begin position="537"/>
        <end position="612"/>
    </location>
</feature>
<dbReference type="InterPro" id="IPR042099">
    <property type="entry name" value="ANL_N_sf"/>
</dbReference>
<dbReference type="Gene3D" id="3.40.50.720">
    <property type="entry name" value="NAD(P)-binding Rossmann-like Domain"/>
    <property type="match status" value="1"/>
</dbReference>
<evidence type="ECO:0000256" key="1">
    <source>
        <dbReference type="ARBA" id="ARBA00022450"/>
    </source>
</evidence>
<evidence type="ECO:0000313" key="6">
    <source>
        <dbReference type="EMBL" id="TIB96970.1"/>
    </source>
</evidence>
<evidence type="ECO:0000259" key="4">
    <source>
        <dbReference type="SMART" id="SM00823"/>
    </source>
</evidence>
<sequence length="1381" mass="153671">MNTFEAARSDNWTIPSLIKHHFEHNREHVFFEDTEGHQYKGLEVHKAVYRAAAYLQEQLNHKNDQTIGFYLENECLTYSTMLKGAVVSGNQMLALSNRNSVPALAHLIKSTDTHNLLYGDTSIQLTNNAMEVKSILTKEGFEVNLIKAPPVSLLFPEVSDTEFDAYLDPLPAKFEDDKKSPIILHSSGSSGSFPKPIYLSNETIRSWALSHDNSNAQDILSLQGKKFYSGALPTFHAMGFYSQVISSLSSTVTIAIPKVSLPPPFPTPESIIENIKRTNSDIAIVVPSIIEKWAEDASTVEFLKTLKLLLFGGAGLSSNIGNMLTAEGVPLLSVYGTTETGPSCSCFTIRNSENSNEWGYSILSSNHNARFIDQGDVNNLDDALGYNTGDLVERHPYKKDLFKIVGRSDSQIILASGEKTNPEPIERLIDSNPLVSRSLMFGRHRTSNGIIIEPSFSISNSEDFLDSIWPSIEAANDHAPQHSRLQRSLVLIATEPFPLTPKGSVKRNATLEMFQDEIEAAYNKADEAVAESVPFDISNVRASVSNIVNSVMGQSLEDVDLVSQGLDSMQATIIRNKLTSALKAFKDVNLNATIVFQHPKITLLSEYVDQILNDDKKELSEEELVDMKAAEINATIDRHCDTIKAKVSNKWEEPARECNKVLVTGTTGGLGAQLLVTLIRDATVDHVYAVNRSNAINSLKERQIKALAEKGIPASEIVNSTKLTLIEADLTLPDLGLEEKQYREIEEEVDVIIHNAWRVDFNVALQSFEPDIKGVVNLTNLAITSKHGAAVLFTSSIGSVSRWPVGRETVEEPLTDARMAVGMGYGESKFVGERILSYASSKIGLPTTVLRIGQLCGDREVGYWTSSNWVPAIIKSGVSLHCLPTGDDIITWISLDDAAKAIVDFSHNRRSSKIHDLLHVVHPRPRSWNDIFKVVVNALNKKGIEVSLVDYQTWLSKLKSEDTSKMVENPAIKLLPMFESGEVSNTRREFVEAMGNPILQTVRSQEASATMRSCKELSDGDVLKNSTKESVRTFLSALEEYDDLANAISQLGPFYDSRESWSDEQLRDDILSATKYSISRRSLNSLETVQSVIFNYIKPFFTAQQKKINENTGRVRIRELASEHVDTLDEPAWKTQTFGIWGTLLLLMDVTDVSKSWFMFLPPTMSLLDDHEPYYKTRGVRLARKLIDSLDNKTIHQAGLRSLWEDSLYIALTFFAQQHGPELLVSTVEALLALYRKTTVDVDTLYKLTMEGIIQPWFYSGDKLDVLLPTFTVLPHLLLTMDVNSVRFLKVIIPKINEVLIMVSPPTEHSLPVQVAALDALSTLIRMLIIQLLFAKAPDVLSYVLGDMHIADRWLFADSDEAKGHFYGATLAFQAKTSSCI</sequence>
<dbReference type="InterPro" id="IPR000873">
    <property type="entry name" value="AMP-dep_synth/lig_dom"/>
</dbReference>
<dbReference type="SUPFAM" id="SSF56801">
    <property type="entry name" value="Acetyl-CoA synthetase-like"/>
    <property type="match status" value="1"/>
</dbReference>
<organism evidence="5 8">
    <name type="scientific">Wallemia mellicola</name>
    <dbReference type="NCBI Taxonomy" id="1708541"/>
    <lineage>
        <taxon>Eukaryota</taxon>
        <taxon>Fungi</taxon>
        <taxon>Dikarya</taxon>
        <taxon>Basidiomycota</taxon>
        <taxon>Wallemiomycotina</taxon>
        <taxon>Wallemiomycetes</taxon>
        <taxon>Wallemiales</taxon>
        <taxon>Wallemiaceae</taxon>
        <taxon>Wallemia</taxon>
    </lineage>
</organism>
<comment type="caution">
    <text evidence="5">The sequence shown here is derived from an EMBL/GenBank/DDBJ whole genome shotgun (WGS) entry which is preliminary data.</text>
</comment>